<reference evidence="2" key="1">
    <citation type="submission" date="2012-07" db="EMBL/GenBank/DDBJ databases">
        <title>The Genome Sequence of Myroides odoratimimus CCUG 10230.</title>
        <authorList>
            <consortium name="The Broad Institute Genome Sequencing Platform"/>
            <person name="Earl A."/>
            <person name="Ward D."/>
            <person name="Feldgarden M."/>
            <person name="Gevers D."/>
            <person name="Huys G."/>
            <person name="Walker B."/>
            <person name="Young S.K."/>
            <person name="Zeng Q."/>
            <person name="Gargeya S."/>
            <person name="Fitzgerald M."/>
            <person name="Haas B."/>
            <person name="Abouelleil A."/>
            <person name="Alvarado L."/>
            <person name="Arachchi H.M."/>
            <person name="Berlin A.M."/>
            <person name="Chapman S.B."/>
            <person name="Goldberg J."/>
            <person name="Griggs A."/>
            <person name="Gujja S."/>
            <person name="Hansen M."/>
            <person name="Howarth C."/>
            <person name="Imamovic A."/>
            <person name="Larimer J."/>
            <person name="McCowen C."/>
            <person name="Montmayeur A."/>
            <person name="Murphy C."/>
            <person name="Neiman D."/>
            <person name="Pearson M."/>
            <person name="Priest M."/>
            <person name="Roberts A."/>
            <person name="Saif S."/>
            <person name="Shea T."/>
            <person name="Sisk P."/>
            <person name="Sykes S."/>
            <person name="Wortman J."/>
            <person name="Nusbaum C."/>
            <person name="Birren B."/>
        </authorList>
    </citation>
    <scope>NUCLEOTIDE SEQUENCE [LARGE SCALE GENOMIC DNA]</scope>
    <source>
        <strain evidence="2">CCUG 10230</strain>
    </source>
</reference>
<dbReference type="RefSeq" id="WP_006259304.1">
    <property type="nucleotide sequence ID" value="NZ_KE161015.1"/>
</dbReference>
<gene>
    <name evidence="2" type="ORF">HMPREF9712_02475</name>
</gene>
<feature type="transmembrane region" description="Helical" evidence="1">
    <location>
        <begin position="122"/>
        <end position="144"/>
    </location>
</feature>
<evidence type="ECO:0000313" key="2">
    <source>
        <dbReference type="EMBL" id="EHO07739.1"/>
    </source>
</evidence>
<comment type="caution">
    <text evidence="2">The sequence shown here is derived from an EMBL/GenBank/DDBJ whole genome shotgun (WGS) entry which is preliminary data.</text>
</comment>
<proteinExistence type="predicted"/>
<feature type="transmembrane region" description="Helical" evidence="1">
    <location>
        <begin position="189"/>
        <end position="209"/>
    </location>
</feature>
<accession>A0ABN0E8G0</accession>
<dbReference type="Proteomes" id="UP000005402">
    <property type="component" value="Unassembled WGS sequence"/>
</dbReference>
<protein>
    <submittedName>
        <fullName evidence="2">Uncharacterized protein</fullName>
    </submittedName>
</protein>
<keyword evidence="3" id="KW-1185">Reference proteome</keyword>
<dbReference type="EMBL" id="AGEC02000008">
    <property type="protein sequence ID" value="EHO07739.1"/>
    <property type="molecule type" value="Genomic_DNA"/>
</dbReference>
<keyword evidence="1" id="KW-0812">Transmembrane</keyword>
<name>A0ABN0E8G0_9FLAO</name>
<organism evidence="2 3">
    <name type="scientific">Myroides odoratimimus CCUG 10230</name>
    <dbReference type="NCBI Taxonomy" id="883150"/>
    <lineage>
        <taxon>Bacteria</taxon>
        <taxon>Pseudomonadati</taxon>
        <taxon>Bacteroidota</taxon>
        <taxon>Flavobacteriia</taxon>
        <taxon>Flavobacteriales</taxon>
        <taxon>Flavobacteriaceae</taxon>
        <taxon>Myroides</taxon>
    </lineage>
</organism>
<keyword evidence="1" id="KW-0472">Membrane</keyword>
<keyword evidence="1" id="KW-1133">Transmembrane helix</keyword>
<sequence length="218" mass="25732">MNNKESVKRLVFNREQASKIVSIISEGEVVLLQMIENILLALNNPIVMEHYNNYPKYIEEYGIENLLKRKVEFKENDKFEFEVANMLMALQLLISCAFELIKEDKLVDYNKYRQEAAEKSNFRIYAIESIVNMIGFEYFMAHIYNLVILVVGKENYKIITELFSNEDISMLEKDNLFNDNSVMQYNKEIVIWFGMIRVFIDLMACIVELNAEKDNLEM</sequence>
<evidence type="ECO:0000313" key="3">
    <source>
        <dbReference type="Proteomes" id="UP000005402"/>
    </source>
</evidence>
<evidence type="ECO:0000256" key="1">
    <source>
        <dbReference type="SAM" id="Phobius"/>
    </source>
</evidence>